<name>A0A8S5NQJ7_9CAUD</name>
<accession>A0A8S5NQJ7</accession>
<evidence type="ECO:0000313" key="1">
    <source>
        <dbReference type="EMBL" id="DAD97014.1"/>
    </source>
</evidence>
<organism evidence="1">
    <name type="scientific">Myoviridae sp. ctr0w28</name>
    <dbReference type="NCBI Taxonomy" id="2826703"/>
    <lineage>
        <taxon>Viruses</taxon>
        <taxon>Duplodnaviria</taxon>
        <taxon>Heunggongvirae</taxon>
        <taxon>Uroviricota</taxon>
        <taxon>Caudoviricetes</taxon>
    </lineage>
</organism>
<dbReference type="EMBL" id="BK015227">
    <property type="protein sequence ID" value="DAD97014.1"/>
    <property type="molecule type" value="Genomic_DNA"/>
</dbReference>
<sequence>MVKVYGASDDLVEIEGSTYEDDEIGCWDRDVLIDFVDGTRIRVHYGKPGLGVWAIMVEKQGTAPQILTECSDEDADIYSDVFEIDAEVRRHKVVEEMKNG</sequence>
<reference evidence="1" key="1">
    <citation type="journal article" date="2021" name="Proc. Natl. Acad. Sci. U.S.A.">
        <title>A Catalog of Tens of Thousands of Viruses from Human Metagenomes Reveals Hidden Associations with Chronic Diseases.</title>
        <authorList>
            <person name="Tisza M.J."/>
            <person name="Buck C.B."/>
        </authorList>
    </citation>
    <scope>NUCLEOTIDE SEQUENCE</scope>
    <source>
        <strain evidence="1">Ctr0w28</strain>
    </source>
</reference>
<proteinExistence type="predicted"/>
<protein>
    <submittedName>
        <fullName evidence="1">Uncharacterized protein</fullName>
    </submittedName>
</protein>